<dbReference type="InterPro" id="IPR009071">
    <property type="entry name" value="HMG_box_dom"/>
</dbReference>
<dbReference type="Gene3D" id="1.10.30.10">
    <property type="entry name" value="High mobility group box domain"/>
    <property type="match status" value="1"/>
</dbReference>
<evidence type="ECO:0000256" key="5">
    <source>
        <dbReference type="SAM" id="MobiDB-lite"/>
    </source>
</evidence>
<protein>
    <recommendedName>
        <fullName evidence="6">HMG box domain-containing protein</fullName>
    </recommendedName>
</protein>
<reference evidence="7" key="1">
    <citation type="journal article" date="2010" name="Science">
        <title>Plasticity of animal genome architecture unmasked by rapid evolution of a pelagic tunicate.</title>
        <authorList>
            <person name="Denoeud F."/>
            <person name="Henriet S."/>
            <person name="Mungpakdee S."/>
            <person name="Aury J.M."/>
            <person name="Da Silva C."/>
            <person name="Brinkmann H."/>
            <person name="Mikhaleva J."/>
            <person name="Olsen L.C."/>
            <person name="Jubin C."/>
            <person name="Canestro C."/>
            <person name="Bouquet J.M."/>
            <person name="Danks G."/>
            <person name="Poulain J."/>
            <person name="Campsteijn C."/>
            <person name="Adamski M."/>
            <person name="Cross I."/>
            <person name="Yadetie F."/>
            <person name="Muffato M."/>
            <person name="Louis A."/>
            <person name="Butcher S."/>
            <person name="Tsagkogeorga G."/>
            <person name="Konrad A."/>
            <person name="Singh S."/>
            <person name="Jensen M.F."/>
            <person name="Cong E.H."/>
            <person name="Eikeseth-Otteraa H."/>
            <person name="Noel B."/>
            <person name="Anthouard V."/>
            <person name="Porcel B.M."/>
            <person name="Kachouri-Lafond R."/>
            <person name="Nishino A."/>
            <person name="Ugolini M."/>
            <person name="Chourrout P."/>
            <person name="Nishida H."/>
            <person name="Aasland R."/>
            <person name="Huzurbazar S."/>
            <person name="Westhof E."/>
            <person name="Delsuc F."/>
            <person name="Lehrach H."/>
            <person name="Reinhardt R."/>
            <person name="Weissenbach J."/>
            <person name="Roy S.W."/>
            <person name="Artiguenave F."/>
            <person name="Postlethwait J.H."/>
            <person name="Manak J.R."/>
            <person name="Thompson E.M."/>
            <person name="Jaillon O."/>
            <person name="Du Pasquier L."/>
            <person name="Boudinot P."/>
            <person name="Liberles D.A."/>
            <person name="Volff J.N."/>
            <person name="Philippe H."/>
            <person name="Lenhard B."/>
            <person name="Roest Crollius H."/>
            <person name="Wincker P."/>
            <person name="Chourrout D."/>
        </authorList>
    </citation>
    <scope>NUCLEOTIDE SEQUENCE [LARGE SCALE GENOMIC DNA]</scope>
</reference>
<dbReference type="InParanoid" id="E4WVB8"/>
<dbReference type="Proteomes" id="UP000001307">
    <property type="component" value="Unassembled WGS sequence"/>
</dbReference>
<keyword evidence="8" id="KW-1185">Reference proteome</keyword>
<feature type="domain" description="HMG box" evidence="6">
    <location>
        <begin position="198"/>
        <end position="266"/>
    </location>
</feature>
<dbReference type="InterPro" id="IPR036910">
    <property type="entry name" value="HMG_box_dom_sf"/>
</dbReference>
<dbReference type="PRINTS" id="PR00886">
    <property type="entry name" value="HIGHMOBLTY12"/>
</dbReference>
<sequence length="291" mass="32383">MLEPLDAANLPISVSLPSGCLDTPAMSFSELLEQPMSYDFLPNNSLDSGRESFTSSGSAQSSPTSPLTSSTEQNVSANFQESQPIAQVSQAPTISTANNYQQEFYPQYVPQPDIYLYQQAYLPIQNHHSQSYQPYQQEMTTNYSSGFYPQIPKSTQLAQEQSFSGTFSSHLPSNVPPPGTRLSRKSPKKKKKKDPNEPSRPVSAYALFFRETQSLIKAQKPDATFGEISKIVASMWDALGDEEKTIYKQKTENAKRSYLRELASYRASLVSTSNVQGQNVSQQNSVRAKPY</sequence>
<evidence type="ECO:0000256" key="2">
    <source>
        <dbReference type="ARBA" id="ARBA00023125"/>
    </source>
</evidence>
<dbReference type="CDD" id="cd21995">
    <property type="entry name" value="HMG-box_TOX-like"/>
    <property type="match status" value="1"/>
</dbReference>
<evidence type="ECO:0000313" key="7">
    <source>
        <dbReference type="EMBL" id="CBY21071.1"/>
    </source>
</evidence>
<evidence type="ECO:0000256" key="1">
    <source>
        <dbReference type="ARBA" id="ARBA00004123"/>
    </source>
</evidence>
<dbReference type="PANTHER" id="PTHR45781">
    <property type="entry name" value="AGAP000281-PA"/>
    <property type="match status" value="1"/>
</dbReference>
<dbReference type="OrthoDB" id="10027956at2759"/>
<dbReference type="SMART" id="SM00398">
    <property type="entry name" value="HMG"/>
    <property type="match status" value="1"/>
</dbReference>
<dbReference type="SUPFAM" id="SSF47095">
    <property type="entry name" value="HMG-box"/>
    <property type="match status" value="1"/>
</dbReference>
<gene>
    <name evidence="7" type="ORF">GSOID_T00008824001</name>
</gene>
<evidence type="ECO:0000259" key="6">
    <source>
        <dbReference type="PROSITE" id="PS50118"/>
    </source>
</evidence>
<feature type="DNA-binding region" description="HMG box" evidence="4">
    <location>
        <begin position="198"/>
        <end position="266"/>
    </location>
</feature>
<dbReference type="GO" id="GO:0031490">
    <property type="term" value="F:chromatin DNA binding"/>
    <property type="evidence" value="ECO:0007669"/>
    <property type="project" value="TreeGrafter"/>
</dbReference>
<feature type="region of interest" description="Disordered" evidence="5">
    <location>
        <begin position="42"/>
        <end position="75"/>
    </location>
</feature>
<keyword evidence="2 4" id="KW-0238">DNA-binding</keyword>
<evidence type="ECO:0000256" key="3">
    <source>
        <dbReference type="ARBA" id="ARBA00023242"/>
    </source>
</evidence>
<organism evidence="7">
    <name type="scientific">Oikopleura dioica</name>
    <name type="common">Tunicate</name>
    <dbReference type="NCBI Taxonomy" id="34765"/>
    <lineage>
        <taxon>Eukaryota</taxon>
        <taxon>Metazoa</taxon>
        <taxon>Chordata</taxon>
        <taxon>Tunicata</taxon>
        <taxon>Appendicularia</taxon>
        <taxon>Copelata</taxon>
        <taxon>Oikopleuridae</taxon>
        <taxon>Oikopleura</taxon>
    </lineage>
</organism>
<dbReference type="GO" id="GO:0006357">
    <property type="term" value="P:regulation of transcription by RNA polymerase II"/>
    <property type="evidence" value="ECO:0007669"/>
    <property type="project" value="TreeGrafter"/>
</dbReference>
<dbReference type="FunFam" id="1.10.30.10:FF:000005">
    <property type="entry name" value="TOX high mobility group box family member 3"/>
    <property type="match status" value="1"/>
</dbReference>
<dbReference type="PROSITE" id="PS50118">
    <property type="entry name" value="HMG_BOX_2"/>
    <property type="match status" value="1"/>
</dbReference>
<dbReference type="Pfam" id="PF00505">
    <property type="entry name" value="HMG_box"/>
    <property type="match status" value="1"/>
</dbReference>
<feature type="compositionally biased region" description="Polar residues" evidence="5">
    <location>
        <begin position="158"/>
        <end position="172"/>
    </location>
</feature>
<evidence type="ECO:0000256" key="4">
    <source>
        <dbReference type="PROSITE-ProRule" id="PRU00267"/>
    </source>
</evidence>
<dbReference type="GO" id="GO:0005634">
    <property type="term" value="C:nucleus"/>
    <property type="evidence" value="ECO:0007669"/>
    <property type="project" value="UniProtKB-SubCell"/>
</dbReference>
<dbReference type="InterPro" id="IPR051365">
    <property type="entry name" value="TOX_HMG-box_domain"/>
</dbReference>
<keyword evidence="3 4" id="KW-0539">Nucleus</keyword>
<accession>E4WVB8</accession>
<dbReference type="EMBL" id="FN653017">
    <property type="protein sequence ID" value="CBY21071.1"/>
    <property type="molecule type" value="Genomic_DNA"/>
</dbReference>
<name>E4WVB8_OIKDI</name>
<proteinExistence type="predicted"/>
<dbReference type="PANTHER" id="PTHR45781:SF1">
    <property type="entry name" value="HMG BOX DOMAIN-CONTAINING PROTEIN"/>
    <property type="match status" value="1"/>
</dbReference>
<dbReference type="AlphaFoldDB" id="E4WVB8"/>
<comment type="subcellular location">
    <subcellularLocation>
        <location evidence="1">Nucleus</location>
    </subcellularLocation>
</comment>
<feature type="compositionally biased region" description="Low complexity" evidence="5">
    <location>
        <begin position="52"/>
        <end position="71"/>
    </location>
</feature>
<feature type="region of interest" description="Disordered" evidence="5">
    <location>
        <begin position="158"/>
        <end position="202"/>
    </location>
</feature>
<evidence type="ECO:0000313" key="8">
    <source>
        <dbReference type="Proteomes" id="UP000001307"/>
    </source>
</evidence>
<feature type="compositionally biased region" description="Basic residues" evidence="5">
    <location>
        <begin position="182"/>
        <end position="193"/>
    </location>
</feature>